<protein>
    <submittedName>
        <fullName evidence="2">T9SS type A sorting domain-containing protein</fullName>
    </submittedName>
</protein>
<reference evidence="2 3" key="1">
    <citation type="journal article" date="2018" name="Antonie Van Leeuwenhoek">
        <title>Larkinella terrae sp. nov., isolated from soil on Jeju Island, South Korea.</title>
        <authorList>
            <person name="Ten L.N."/>
            <person name="Jeon J."/>
            <person name="Park S.J."/>
            <person name="Park S."/>
            <person name="Lee S.Y."/>
            <person name="Kim M.K."/>
            <person name="Jung H.Y."/>
        </authorList>
    </citation>
    <scope>NUCLEOTIDE SEQUENCE [LARGE SCALE GENOMIC DNA]</scope>
    <source>
        <strain evidence="2 3">KCTC 52001</strain>
    </source>
</reference>
<dbReference type="OrthoDB" id="355609at2"/>
<dbReference type="InterPro" id="IPR026444">
    <property type="entry name" value="Secre_tail"/>
</dbReference>
<evidence type="ECO:0000313" key="2">
    <source>
        <dbReference type="EMBL" id="MRS60277.1"/>
    </source>
</evidence>
<gene>
    <name evidence="2" type="ORF">GJJ30_03160</name>
</gene>
<dbReference type="NCBIfam" id="TIGR04183">
    <property type="entry name" value="Por_Secre_tail"/>
    <property type="match status" value="1"/>
</dbReference>
<dbReference type="EMBL" id="WJXZ01000001">
    <property type="protein sequence ID" value="MRS60277.1"/>
    <property type="molecule type" value="Genomic_DNA"/>
</dbReference>
<dbReference type="AlphaFoldDB" id="A0A7K0EEN2"/>
<dbReference type="SMART" id="SM00736">
    <property type="entry name" value="CADG"/>
    <property type="match status" value="1"/>
</dbReference>
<accession>A0A7K0EEN2</accession>
<dbReference type="InterPro" id="IPR006644">
    <property type="entry name" value="Cadg"/>
</dbReference>
<dbReference type="InterPro" id="IPR013783">
    <property type="entry name" value="Ig-like_fold"/>
</dbReference>
<evidence type="ECO:0000259" key="1">
    <source>
        <dbReference type="SMART" id="SM00736"/>
    </source>
</evidence>
<comment type="caution">
    <text evidence="2">The sequence shown here is derived from an EMBL/GenBank/DDBJ whole genome shotgun (WGS) entry which is preliminary data.</text>
</comment>
<proteinExistence type="predicted"/>
<dbReference type="Proteomes" id="UP000441754">
    <property type="component" value="Unassembled WGS sequence"/>
</dbReference>
<evidence type="ECO:0000313" key="3">
    <source>
        <dbReference type="Proteomes" id="UP000441754"/>
    </source>
</evidence>
<dbReference type="RefSeq" id="WP_154173047.1">
    <property type="nucleotide sequence ID" value="NZ_WJXZ01000001.1"/>
</dbReference>
<dbReference type="InterPro" id="IPR015919">
    <property type="entry name" value="Cadherin-like_sf"/>
</dbReference>
<sequence>MRWEVHTLSATVAGSGFTLKDGPKTIRCQNGTPPPPPNKPPVAPSVTPLTIQQGVAFTTTLPVFTDPENSTLSYALSGMPSGLTFTSGTRQMSGKTEIAGSFVLTYSATDDRGATNSVSFNLTVNPAETVVTGSFEGYLDKLDCGGIRGWVWDRNKPNTPLTVEFYLEPSPGTITPLGSTIANIYRVDLKDAGKGNGAHAYNFTPPGSVTNGTMVLARVLGSTFQLKGSPKAYQCTPARLSAETAEDLQVTVLGNPVSNQVEVEIRGVEGKPLHVQLTDVNGRLVSEQQVPQAAVIERHQLPVFHQAPGMLVLRVSTPTQQKTIRILKGK</sequence>
<name>A0A7K0EEN2_9BACT</name>
<dbReference type="Gene3D" id="2.60.40.10">
    <property type="entry name" value="Immunoglobulins"/>
    <property type="match status" value="1"/>
</dbReference>
<dbReference type="SUPFAM" id="SSF49313">
    <property type="entry name" value="Cadherin-like"/>
    <property type="match status" value="1"/>
</dbReference>
<feature type="domain" description="Dystroglycan-type cadherin-like" evidence="1">
    <location>
        <begin position="41"/>
        <end position="131"/>
    </location>
</feature>
<dbReference type="GO" id="GO:0005509">
    <property type="term" value="F:calcium ion binding"/>
    <property type="evidence" value="ECO:0007669"/>
    <property type="project" value="InterPro"/>
</dbReference>
<organism evidence="2 3">
    <name type="scientific">Larkinella terrae</name>
    <dbReference type="NCBI Taxonomy" id="2025311"/>
    <lineage>
        <taxon>Bacteria</taxon>
        <taxon>Pseudomonadati</taxon>
        <taxon>Bacteroidota</taxon>
        <taxon>Cytophagia</taxon>
        <taxon>Cytophagales</taxon>
        <taxon>Spirosomataceae</taxon>
        <taxon>Larkinella</taxon>
    </lineage>
</organism>
<dbReference type="Pfam" id="PF05345">
    <property type="entry name" value="He_PIG"/>
    <property type="match status" value="1"/>
</dbReference>
<dbReference type="GO" id="GO:0016020">
    <property type="term" value="C:membrane"/>
    <property type="evidence" value="ECO:0007669"/>
    <property type="project" value="InterPro"/>
</dbReference>
<keyword evidence="3" id="KW-1185">Reference proteome</keyword>